<sequence length="51" mass="5669">MTVVQMLLRKRLHAERRLSIVVSIGYYDAKAAFLTSAAEASTASRSGQYLH</sequence>
<comment type="caution">
    <text evidence="1">The sequence shown here is derived from an EMBL/GenBank/DDBJ whole genome shotgun (WGS) entry which is preliminary data.</text>
</comment>
<dbReference type="AlphaFoldDB" id="A0A7W5ECG0"/>
<dbReference type="RefSeq" id="WP_175424797.1">
    <property type="nucleotide sequence ID" value="NZ_CP040017.1"/>
</dbReference>
<reference evidence="1 2" key="1">
    <citation type="submission" date="2020-08" db="EMBL/GenBank/DDBJ databases">
        <title>Genomic Encyclopedia of Type Strains, Phase III (KMG-III): the genomes of soil and plant-associated and newly described type strains.</title>
        <authorList>
            <person name="Whitman W."/>
        </authorList>
    </citation>
    <scope>NUCLEOTIDE SEQUENCE [LARGE SCALE GENOMIC DNA]</scope>
    <source>
        <strain evidence="1 2">CECT 7753</strain>
    </source>
</reference>
<dbReference type="Proteomes" id="UP000584325">
    <property type="component" value="Unassembled WGS sequence"/>
</dbReference>
<organism evidence="1 2">
    <name type="scientific">Pseudoduganella umbonata</name>
    <dbReference type="NCBI Taxonomy" id="864828"/>
    <lineage>
        <taxon>Bacteria</taxon>
        <taxon>Pseudomonadati</taxon>
        <taxon>Pseudomonadota</taxon>
        <taxon>Betaproteobacteria</taxon>
        <taxon>Burkholderiales</taxon>
        <taxon>Oxalobacteraceae</taxon>
        <taxon>Telluria group</taxon>
        <taxon>Pseudoduganella</taxon>
    </lineage>
</organism>
<dbReference type="EMBL" id="JACHXS010000006">
    <property type="protein sequence ID" value="MBB3222591.1"/>
    <property type="molecule type" value="Genomic_DNA"/>
</dbReference>
<evidence type="ECO:0000313" key="1">
    <source>
        <dbReference type="EMBL" id="MBB3222591.1"/>
    </source>
</evidence>
<accession>A0A7W5ECG0</accession>
<proteinExistence type="predicted"/>
<evidence type="ECO:0000313" key="2">
    <source>
        <dbReference type="Proteomes" id="UP000584325"/>
    </source>
</evidence>
<protein>
    <submittedName>
        <fullName evidence="1">Uncharacterized protein</fullName>
    </submittedName>
</protein>
<name>A0A7W5ECG0_9BURK</name>
<gene>
    <name evidence="1" type="ORF">FHS02_003414</name>
</gene>